<reference evidence="1" key="1">
    <citation type="submission" date="2022-08" db="EMBL/GenBank/DDBJ databases">
        <authorList>
            <person name="Deng Y."/>
            <person name="Han X.-F."/>
            <person name="Zhang Y.-Q."/>
        </authorList>
    </citation>
    <scope>NUCLEOTIDE SEQUENCE</scope>
    <source>
        <strain evidence="1">CPCC 203386</strain>
    </source>
</reference>
<organism evidence="1 2">
    <name type="scientific">Herbiconiux daphne</name>
    <dbReference type="NCBI Taxonomy" id="2970914"/>
    <lineage>
        <taxon>Bacteria</taxon>
        <taxon>Bacillati</taxon>
        <taxon>Actinomycetota</taxon>
        <taxon>Actinomycetes</taxon>
        <taxon>Micrococcales</taxon>
        <taxon>Microbacteriaceae</taxon>
        <taxon>Herbiconiux</taxon>
    </lineage>
</organism>
<protein>
    <submittedName>
        <fullName evidence="1">Uncharacterized protein</fullName>
    </submittedName>
</protein>
<gene>
    <name evidence="1" type="ORF">N1032_24805</name>
</gene>
<dbReference type="EMBL" id="JANLCJ010000297">
    <property type="protein sequence ID" value="MCS5736950.1"/>
    <property type="molecule type" value="Genomic_DNA"/>
</dbReference>
<evidence type="ECO:0000313" key="2">
    <source>
        <dbReference type="Proteomes" id="UP001165586"/>
    </source>
</evidence>
<keyword evidence="2" id="KW-1185">Reference proteome</keyword>
<dbReference type="Proteomes" id="UP001165586">
    <property type="component" value="Unassembled WGS sequence"/>
</dbReference>
<feature type="non-terminal residue" evidence="1">
    <location>
        <position position="118"/>
    </location>
</feature>
<name>A0ABT2HAG7_9MICO</name>
<evidence type="ECO:0000313" key="1">
    <source>
        <dbReference type="EMBL" id="MCS5736950.1"/>
    </source>
</evidence>
<accession>A0ABT2HAG7</accession>
<dbReference type="RefSeq" id="WP_259543190.1">
    <property type="nucleotide sequence ID" value="NZ_JANLCJ010000297.1"/>
</dbReference>
<proteinExistence type="predicted"/>
<comment type="caution">
    <text evidence="1">The sequence shown here is derived from an EMBL/GenBank/DDBJ whole genome shotgun (WGS) entry which is preliminary data.</text>
</comment>
<sequence length="118" mass="12586">MVTKTTGSGMGKLMDLLNQLAIAQAQINMQAQAVTADVQFSKRLIDAANKRLNRLVAAGHAESDFISRVLKDGKFSVRGKTGAAREVEIARVLNFMRAEQSTLKGAKAVVARAANSLG</sequence>